<dbReference type="InterPro" id="IPR001173">
    <property type="entry name" value="Glyco_trans_2-like"/>
</dbReference>
<sequence length="302" mass="34958">MGKIIILMSTYNGEKYIREQIESILNQTYKDLELFVRDDGSKDSTISILEEYEKANKLTWFQGENVKPARSFLELVKYAPEADYYAFADQDDVWDSNKIEVAINKLSNISNEKPTLYCSATRLVDEQLNIIAPKAHCKNFKLTFGEALVQAISPGCTFVFNKKSKDHLKNFKSNYISMHDALLMLIVSALGEVVYDNNPYISYRQHSNNVIGTQHSFVSIYKRRLKRFLFSKDKNSRYRMACALEKNFGDIISKEKVSVLKVLTSYKRNISSKFKLAFNKEIRMVDNQDNIFFIILTFMGKI</sequence>
<dbReference type="RefSeq" id="WP_151522331.1">
    <property type="nucleotide sequence ID" value="NZ_WBPL01000043.1"/>
</dbReference>
<name>A0A9W7UW32_BACCE</name>
<protein>
    <submittedName>
        <fullName evidence="3">Glycosyltransferase family 2 protein</fullName>
    </submittedName>
</protein>
<evidence type="ECO:0000313" key="3">
    <source>
        <dbReference type="EMBL" id="KAB2393218.1"/>
    </source>
</evidence>
<dbReference type="Proteomes" id="UP000475765">
    <property type="component" value="Unassembled WGS sequence"/>
</dbReference>
<dbReference type="AlphaFoldDB" id="A0A9W7UW32"/>
<dbReference type="Gene3D" id="3.90.550.10">
    <property type="entry name" value="Spore Coat Polysaccharide Biosynthesis Protein SpsA, Chain A"/>
    <property type="match status" value="1"/>
</dbReference>
<evidence type="ECO:0000313" key="4">
    <source>
        <dbReference type="Proteomes" id="UP000475765"/>
    </source>
</evidence>
<dbReference type="PANTHER" id="PTHR22916">
    <property type="entry name" value="GLYCOSYLTRANSFERASE"/>
    <property type="match status" value="1"/>
</dbReference>
<dbReference type="PANTHER" id="PTHR22916:SF3">
    <property type="entry name" value="UDP-GLCNAC:BETAGAL BETA-1,3-N-ACETYLGLUCOSAMINYLTRANSFERASE-LIKE PROTEIN 1"/>
    <property type="match status" value="1"/>
</dbReference>
<dbReference type="Pfam" id="PF00535">
    <property type="entry name" value="Glycos_transf_2"/>
    <property type="match status" value="1"/>
</dbReference>
<organism evidence="3 4">
    <name type="scientific">Bacillus cereus</name>
    <dbReference type="NCBI Taxonomy" id="1396"/>
    <lineage>
        <taxon>Bacteria</taxon>
        <taxon>Bacillati</taxon>
        <taxon>Bacillota</taxon>
        <taxon>Bacilli</taxon>
        <taxon>Bacillales</taxon>
        <taxon>Bacillaceae</taxon>
        <taxon>Bacillus</taxon>
        <taxon>Bacillus cereus group</taxon>
    </lineage>
</organism>
<gene>
    <name evidence="3" type="ORF">F8172_18290</name>
</gene>
<evidence type="ECO:0000256" key="1">
    <source>
        <dbReference type="ARBA" id="ARBA00006739"/>
    </source>
</evidence>
<dbReference type="SUPFAM" id="SSF53448">
    <property type="entry name" value="Nucleotide-diphospho-sugar transferases"/>
    <property type="match status" value="1"/>
</dbReference>
<proteinExistence type="inferred from homology"/>
<dbReference type="GO" id="GO:0016758">
    <property type="term" value="F:hexosyltransferase activity"/>
    <property type="evidence" value="ECO:0007669"/>
    <property type="project" value="UniProtKB-ARBA"/>
</dbReference>
<dbReference type="InterPro" id="IPR029044">
    <property type="entry name" value="Nucleotide-diphossugar_trans"/>
</dbReference>
<accession>A0A9W7UW32</accession>
<comment type="similarity">
    <text evidence="1">Belongs to the glycosyltransferase 2 family.</text>
</comment>
<evidence type="ECO:0000259" key="2">
    <source>
        <dbReference type="Pfam" id="PF00535"/>
    </source>
</evidence>
<dbReference type="CDD" id="cd04196">
    <property type="entry name" value="GT_2_like_d"/>
    <property type="match status" value="1"/>
</dbReference>
<comment type="caution">
    <text evidence="3">The sequence shown here is derived from an EMBL/GenBank/DDBJ whole genome shotgun (WGS) entry which is preliminary data.</text>
</comment>
<reference evidence="3 4" key="1">
    <citation type="submission" date="2019-10" db="EMBL/GenBank/DDBJ databases">
        <title>Bacillus from the desert of Cuatro Cinegas, Coahuila.</title>
        <authorList>
            <person name="Olmedo-Alvarez G."/>
            <person name="Saldana S."/>
            <person name="Barcelo D."/>
        </authorList>
    </citation>
    <scope>NUCLEOTIDE SEQUENCE [LARGE SCALE GENOMIC DNA]</scope>
    <source>
        <strain evidence="3 4">CH417_13T</strain>
    </source>
</reference>
<dbReference type="EMBL" id="WBPP01000030">
    <property type="protein sequence ID" value="KAB2393218.1"/>
    <property type="molecule type" value="Genomic_DNA"/>
</dbReference>
<feature type="domain" description="Glycosyltransferase 2-like" evidence="2">
    <location>
        <begin position="6"/>
        <end position="109"/>
    </location>
</feature>